<dbReference type="GO" id="GO:0043531">
    <property type="term" value="F:ADP binding"/>
    <property type="evidence" value="ECO:0007669"/>
    <property type="project" value="InterPro"/>
</dbReference>
<keyword evidence="8" id="KW-0677">Repeat</keyword>
<dbReference type="InterPro" id="IPR036388">
    <property type="entry name" value="WH-like_DNA-bd_sf"/>
</dbReference>
<evidence type="ECO:0000256" key="9">
    <source>
        <dbReference type="ARBA" id="ARBA00022741"/>
    </source>
</evidence>
<evidence type="ECO:0000313" key="17">
    <source>
        <dbReference type="EMBL" id="PHT69765.1"/>
    </source>
</evidence>
<evidence type="ECO:0000256" key="3">
    <source>
        <dbReference type="ARBA" id="ARBA00004496"/>
    </source>
</evidence>
<dbReference type="Proteomes" id="UP000222542">
    <property type="component" value="Unassembled WGS sequence"/>
</dbReference>
<keyword evidence="12" id="KW-0175">Coiled coil</keyword>
<dbReference type="Pfam" id="PF23559">
    <property type="entry name" value="WHD_DRP"/>
    <property type="match status" value="1"/>
</dbReference>
<keyword evidence="5" id="KW-0963">Cytoplasm</keyword>
<dbReference type="EMBL" id="AYRZ02000010">
    <property type="protein sequence ID" value="PHT69765.1"/>
    <property type="molecule type" value="Genomic_DNA"/>
</dbReference>
<evidence type="ECO:0000256" key="12">
    <source>
        <dbReference type="ARBA" id="ARBA00023054"/>
    </source>
</evidence>
<evidence type="ECO:0000313" key="18">
    <source>
        <dbReference type="Proteomes" id="UP000222542"/>
    </source>
</evidence>
<dbReference type="GO" id="GO:0005737">
    <property type="term" value="C:cytoplasm"/>
    <property type="evidence" value="ECO:0007669"/>
    <property type="project" value="UniProtKB-SubCell"/>
</dbReference>
<accession>A0A2G2YJ84</accession>
<dbReference type="InterPro" id="IPR002182">
    <property type="entry name" value="NB-ARC"/>
</dbReference>
<dbReference type="OMA" id="CMATELL"/>
<evidence type="ECO:0000259" key="14">
    <source>
        <dbReference type="Pfam" id="PF00931"/>
    </source>
</evidence>
<dbReference type="SUPFAM" id="SSF52058">
    <property type="entry name" value="L domain-like"/>
    <property type="match status" value="1"/>
</dbReference>
<keyword evidence="7" id="KW-0381">Hypersensitive response</keyword>
<dbReference type="Gramene" id="PHT69765">
    <property type="protein sequence ID" value="PHT69765"/>
    <property type="gene ID" value="T459_24869"/>
</dbReference>
<evidence type="ECO:0000256" key="11">
    <source>
        <dbReference type="ARBA" id="ARBA00022840"/>
    </source>
</evidence>
<dbReference type="InterPro" id="IPR042197">
    <property type="entry name" value="Apaf_helical"/>
</dbReference>
<dbReference type="InterPro" id="IPR032675">
    <property type="entry name" value="LRR_dom_sf"/>
</dbReference>
<keyword evidence="11" id="KW-0067">ATP-binding</keyword>
<dbReference type="GO" id="GO:0005524">
    <property type="term" value="F:ATP binding"/>
    <property type="evidence" value="ECO:0007669"/>
    <property type="project" value="UniProtKB-KW"/>
</dbReference>
<comment type="similarity">
    <text evidence="4">Belongs to the disease resistance NB-LRR family.</text>
</comment>
<evidence type="ECO:0000256" key="1">
    <source>
        <dbReference type="ARBA" id="ARBA00002074"/>
    </source>
</evidence>
<dbReference type="GO" id="GO:0051607">
    <property type="term" value="P:defense response to virus"/>
    <property type="evidence" value="ECO:0007669"/>
    <property type="project" value="UniProtKB-ARBA"/>
</dbReference>
<comment type="subcellular location">
    <subcellularLocation>
        <location evidence="3">Cytoplasm</location>
    </subcellularLocation>
    <subcellularLocation>
        <location evidence="2">Membrane</location>
        <topology evidence="2">Peripheral membrane protein</topology>
    </subcellularLocation>
</comment>
<keyword evidence="9" id="KW-0547">Nucleotide-binding</keyword>
<dbReference type="PRINTS" id="PR00364">
    <property type="entry name" value="DISEASERSIST"/>
</dbReference>
<keyword evidence="18" id="KW-1185">Reference proteome</keyword>
<keyword evidence="10" id="KW-0611">Plant defense</keyword>
<dbReference type="Gene3D" id="3.40.50.300">
    <property type="entry name" value="P-loop containing nucleotide triphosphate hydrolases"/>
    <property type="match status" value="1"/>
</dbReference>
<keyword evidence="6" id="KW-0433">Leucine-rich repeat</keyword>
<sequence>MAHAAVVSLQQKLQEMLEGDNSCYREIRQAVSSWHAFLEDSLSVTSAPEAVDYLEKRLKYLATRLLDSINLYELKRRSGCYPQSWKVFQGEFMTAGSDSINEYLKKVMNARNDIDSLPISDTVESNSEYSPNLQATVLELDDDLMTIKSRLIGPPSKLDVISIVGMGGIGKTTLARQVYDDIYMEHHFYIRAWITVSQMHQHREMLLGILRCFSLVNDNTYLKSTEQLAEQVYRSLKGRRYLIAMDDVWDTSAWDVVKRSFPDDKNGSRVILTSRIANVGIYASSGSPHYMQCLSVEESLKLFNLKAFGRETCPLELEKATKQIVEKCQGLPLAIVVVAGFCSKISKTENCWEDVAHKIGMVVSRGTEECLDLLTLSYNHLPHHLKPCFLYMGAFPKDFEISVSRLIKLWIAAEYVRCKPEKDFEEVADGYLRDLIDRSLIMVKRRTSSGKVKTCEVHDLLHDLILRVAWKERSIYFAKSNVIVSQPVASFEHRIIFYFTNVYDKSSLPRASSFLCFGRDGTPGSCSQVDSFLTFTNFTCLTVLDMCFQPFDHLPPEIWELSQLRYLALASFSVLPSSVRNLRCLQTLIRYSHQASICLPAEIWVIKQLRHLYFRKCFYFPNVQPKQENYLLKLSRSNLALTKLQVRYNLGECSFSSVALTNLQTLSYITFGSITRRVFEGMPNLKKLGIRESEEECLTAEQMSGKLKKLVLLEHLETFKGFFIKPWILKQCDVFPPTLKKLTLRGCQLPWDQMTILCKLPKLEVLKLKDYAFQESEWEPTDERFQQLKFLLLDGTDLIHWKASSIQFPKLESLVLKNCYCLYEIPDEVAEIPTLQFIELYHCSSSADDSANRIQEEQHSIGNDDLVVRIHKFYNCEFYMHSLNFRSCKDQLIPYCSNYFVPFVLQLNLRASVCLIFCAPPRQAKG</sequence>
<dbReference type="FunFam" id="3.40.50.300:FF:001091">
    <property type="entry name" value="Probable disease resistance protein At1g61300"/>
    <property type="match status" value="1"/>
</dbReference>
<evidence type="ECO:0000256" key="2">
    <source>
        <dbReference type="ARBA" id="ARBA00004170"/>
    </source>
</evidence>
<evidence type="ECO:0000256" key="13">
    <source>
        <dbReference type="ARBA" id="ARBA00023136"/>
    </source>
</evidence>
<organism evidence="17 18">
    <name type="scientific">Capsicum annuum</name>
    <name type="common">Capsicum pepper</name>
    <dbReference type="NCBI Taxonomy" id="4072"/>
    <lineage>
        <taxon>Eukaryota</taxon>
        <taxon>Viridiplantae</taxon>
        <taxon>Streptophyta</taxon>
        <taxon>Embryophyta</taxon>
        <taxon>Tracheophyta</taxon>
        <taxon>Spermatophyta</taxon>
        <taxon>Magnoliopsida</taxon>
        <taxon>eudicotyledons</taxon>
        <taxon>Gunneridae</taxon>
        <taxon>Pentapetalae</taxon>
        <taxon>asterids</taxon>
        <taxon>lamiids</taxon>
        <taxon>Solanales</taxon>
        <taxon>Solanaceae</taxon>
        <taxon>Solanoideae</taxon>
        <taxon>Capsiceae</taxon>
        <taxon>Capsicum</taxon>
    </lineage>
</organism>
<gene>
    <name evidence="17" type="ORF">T459_24869</name>
</gene>
<evidence type="ECO:0000256" key="8">
    <source>
        <dbReference type="ARBA" id="ARBA00022737"/>
    </source>
</evidence>
<dbReference type="Gene3D" id="3.80.10.10">
    <property type="entry name" value="Ribonuclease Inhibitor"/>
    <property type="match status" value="1"/>
</dbReference>
<proteinExistence type="inferred from homology"/>
<reference evidence="17 18" key="1">
    <citation type="journal article" date="2014" name="Nat. Genet.">
        <title>Genome sequence of the hot pepper provides insights into the evolution of pungency in Capsicum species.</title>
        <authorList>
            <person name="Kim S."/>
            <person name="Park M."/>
            <person name="Yeom S.I."/>
            <person name="Kim Y.M."/>
            <person name="Lee J.M."/>
            <person name="Lee H.A."/>
            <person name="Seo E."/>
            <person name="Choi J."/>
            <person name="Cheong K."/>
            <person name="Kim K.T."/>
            <person name="Jung K."/>
            <person name="Lee G.W."/>
            <person name="Oh S.K."/>
            <person name="Bae C."/>
            <person name="Kim S.B."/>
            <person name="Lee H.Y."/>
            <person name="Kim S.Y."/>
            <person name="Kim M.S."/>
            <person name="Kang B.C."/>
            <person name="Jo Y.D."/>
            <person name="Yang H.B."/>
            <person name="Jeong H.J."/>
            <person name="Kang W.H."/>
            <person name="Kwon J.K."/>
            <person name="Shin C."/>
            <person name="Lim J.Y."/>
            <person name="Park J.H."/>
            <person name="Huh J.H."/>
            <person name="Kim J.S."/>
            <person name="Kim B.D."/>
            <person name="Cohen O."/>
            <person name="Paran I."/>
            <person name="Suh M.C."/>
            <person name="Lee S.B."/>
            <person name="Kim Y.K."/>
            <person name="Shin Y."/>
            <person name="Noh S.J."/>
            <person name="Park J."/>
            <person name="Seo Y.S."/>
            <person name="Kwon S.Y."/>
            <person name="Kim H.A."/>
            <person name="Park J.M."/>
            <person name="Kim H.J."/>
            <person name="Choi S.B."/>
            <person name="Bosland P.W."/>
            <person name="Reeves G."/>
            <person name="Jo S.H."/>
            <person name="Lee B.W."/>
            <person name="Cho H.T."/>
            <person name="Choi H.S."/>
            <person name="Lee M.S."/>
            <person name="Yu Y."/>
            <person name="Do Choi Y."/>
            <person name="Park B.S."/>
            <person name="van Deynze A."/>
            <person name="Ashrafi H."/>
            <person name="Hill T."/>
            <person name="Kim W.T."/>
            <person name="Pai H.S."/>
            <person name="Ahn H.K."/>
            <person name="Yeam I."/>
            <person name="Giovannoni J.J."/>
            <person name="Rose J.K."/>
            <person name="Sorensen I."/>
            <person name="Lee S.J."/>
            <person name="Kim R.W."/>
            <person name="Choi I.Y."/>
            <person name="Choi B.S."/>
            <person name="Lim J.S."/>
            <person name="Lee Y.H."/>
            <person name="Choi D."/>
        </authorList>
    </citation>
    <scope>NUCLEOTIDE SEQUENCE [LARGE SCALE GENOMIC DNA]</scope>
    <source>
        <strain evidence="18">cv. CM334</strain>
    </source>
</reference>
<feature type="domain" description="Disease resistance protein winged helix" evidence="15">
    <location>
        <begin position="395"/>
        <end position="465"/>
    </location>
</feature>
<evidence type="ECO:0000256" key="4">
    <source>
        <dbReference type="ARBA" id="ARBA00008894"/>
    </source>
</evidence>
<dbReference type="InterPro" id="IPR058922">
    <property type="entry name" value="WHD_DRP"/>
</dbReference>
<evidence type="ECO:0000259" key="16">
    <source>
        <dbReference type="Pfam" id="PF23598"/>
    </source>
</evidence>
<dbReference type="Pfam" id="PF23598">
    <property type="entry name" value="LRR_14"/>
    <property type="match status" value="1"/>
</dbReference>
<comment type="function">
    <text evidence="1">Confers resistance to late blight (Phytophthora infestans) races carrying the avirulence gene Avr1. Resistance proteins guard the plant against pathogens that contain an appropriate avirulence protein via an indirect interaction with this avirulence protein. That triggers a defense system including the hypersensitive response, which restricts the pathogen growth.</text>
</comment>
<dbReference type="InterPro" id="IPR027417">
    <property type="entry name" value="P-loop_NTPase"/>
</dbReference>
<dbReference type="SUPFAM" id="SSF52540">
    <property type="entry name" value="P-loop containing nucleoside triphosphate hydrolases"/>
    <property type="match status" value="1"/>
</dbReference>
<evidence type="ECO:0000256" key="10">
    <source>
        <dbReference type="ARBA" id="ARBA00022821"/>
    </source>
</evidence>
<dbReference type="InterPro" id="IPR044974">
    <property type="entry name" value="Disease_R_plants"/>
</dbReference>
<dbReference type="InterPro" id="IPR055414">
    <property type="entry name" value="LRR_R13L4/SHOC2-like"/>
</dbReference>
<dbReference type="GO" id="GO:0009626">
    <property type="term" value="P:plant-type hypersensitive response"/>
    <property type="evidence" value="ECO:0007669"/>
    <property type="project" value="UniProtKB-KW"/>
</dbReference>
<dbReference type="FunFam" id="1.10.10.10:FF:000322">
    <property type="entry name" value="Probable disease resistance protein At1g63360"/>
    <property type="match status" value="1"/>
</dbReference>
<dbReference type="PANTHER" id="PTHR23155:SF1152">
    <property type="entry name" value="AAA+ ATPASE DOMAIN-CONTAINING PROTEIN"/>
    <property type="match status" value="1"/>
</dbReference>
<dbReference type="Gene3D" id="1.10.10.10">
    <property type="entry name" value="Winged helix-like DNA-binding domain superfamily/Winged helix DNA-binding domain"/>
    <property type="match status" value="1"/>
</dbReference>
<protein>
    <submittedName>
        <fullName evidence="17">Uncharacterized protein</fullName>
    </submittedName>
</protein>
<evidence type="ECO:0000256" key="5">
    <source>
        <dbReference type="ARBA" id="ARBA00022490"/>
    </source>
</evidence>
<dbReference type="AlphaFoldDB" id="A0A2G2YJ84"/>
<dbReference type="GO" id="GO:0016020">
    <property type="term" value="C:membrane"/>
    <property type="evidence" value="ECO:0007669"/>
    <property type="project" value="UniProtKB-SubCell"/>
</dbReference>
<evidence type="ECO:0000256" key="6">
    <source>
        <dbReference type="ARBA" id="ARBA00022614"/>
    </source>
</evidence>
<dbReference type="PANTHER" id="PTHR23155">
    <property type="entry name" value="DISEASE RESISTANCE PROTEIN RP"/>
    <property type="match status" value="1"/>
</dbReference>
<dbReference type="Gene3D" id="1.20.5.4130">
    <property type="match status" value="1"/>
</dbReference>
<comment type="caution">
    <text evidence="17">The sequence shown here is derived from an EMBL/GenBank/DDBJ whole genome shotgun (WGS) entry which is preliminary data.</text>
</comment>
<dbReference type="Gene3D" id="1.10.8.430">
    <property type="entry name" value="Helical domain of apoptotic protease-activating factors"/>
    <property type="match status" value="1"/>
</dbReference>
<keyword evidence="13" id="KW-0472">Membrane</keyword>
<name>A0A2G2YJ84_CAPAN</name>
<feature type="domain" description="NB-ARC" evidence="14">
    <location>
        <begin position="144"/>
        <end position="311"/>
    </location>
</feature>
<evidence type="ECO:0000256" key="7">
    <source>
        <dbReference type="ARBA" id="ARBA00022667"/>
    </source>
</evidence>
<reference evidence="17 18" key="2">
    <citation type="journal article" date="2017" name="Genome Biol.">
        <title>New reference genome sequences of hot pepper reveal the massive evolution of plant disease-resistance genes by retroduplication.</title>
        <authorList>
            <person name="Kim S."/>
            <person name="Park J."/>
            <person name="Yeom S.I."/>
            <person name="Kim Y.M."/>
            <person name="Seo E."/>
            <person name="Kim K.T."/>
            <person name="Kim M.S."/>
            <person name="Lee J.M."/>
            <person name="Cheong K."/>
            <person name="Shin H.S."/>
            <person name="Kim S.B."/>
            <person name="Han K."/>
            <person name="Lee J."/>
            <person name="Park M."/>
            <person name="Lee H.A."/>
            <person name="Lee H.Y."/>
            <person name="Lee Y."/>
            <person name="Oh S."/>
            <person name="Lee J.H."/>
            <person name="Choi E."/>
            <person name="Choi E."/>
            <person name="Lee S.E."/>
            <person name="Jeon J."/>
            <person name="Kim H."/>
            <person name="Choi G."/>
            <person name="Song H."/>
            <person name="Lee J."/>
            <person name="Lee S.C."/>
            <person name="Kwon J.K."/>
            <person name="Lee H.Y."/>
            <person name="Koo N."/>
            <person name="Hong Y."/>
            <person name="Kim R.W."/>
            <person name="Kang W.H."/>
            <person name="Huh J.H."/>
            <person name="Kang B.C."/>
            <person name="Yang T.J."/>
            <person name="Lee Y.H."/>
            <person name="Bennetzen J.L."/>
            <person name="Choi D."/>
        </authorList>
    </citation>
    <scope>NUCLEOTIDE SEQUENCE [LARGE SCALE GENOMIC DNA]</scope>
    <source>
        <strain evidence="18">cv. CM334</strain>
    </source>
</reference>
<dbReference type="Pfam" id="PF00931">
    <property type="entry name" value="NB-ARC"/>
    <property type="match status" value="1"/>
</dbReference>
<evidence type="ECO:0000259" key="15">
    <source>
        <dbReference type="Pfam" id="PF23559"/>
    </source>
</evidence>
<feature type="domain" description="Disease resistance R13L4/SHOC-2-like LRR" evidence="16">
    <location>
        <begin position="529"/>
        <end position="820"/>
    </location>
</feature>